<sequence>MTKNFFFYRFALLSLLSWWLCSPSQLLAQQFSEPQTLTEWMQSASDNVIAQNYEDARHDYTEAARLARTDEEKATVQFGVANVDLAQLKFKDAQTKLLRLLAEKTTSNYLLISVKMTLGQSYAGNGQYKEARATFRELADAEDVADATKVTNQLSIAQTFIAEKKYEEAQLELEKIRTYSRTVPSAQVTPDVWVGRILVFQKQWDKARVKFADALRVNADTFSEMDKMLIGLYQDIARLENALSFEKEGNKTQAKNDLQALIERPQVAPQVLAEAKKQLKILQLTEEKANEVK</sequence>
<feature type="chain" id="PRO_5015542006" description="Tetratricopeptide repeat-containing protein" evidence="1">
    <location>
        <begin position="29"/>
        <end position="293"/>
    </location>
</feature>
<proteinExistence type="predicted"/>
<comment type="caution">
    <text evidence="2">The sequence shown here is derived from an EMBL/GenBank/DDBJ whole genome shotgun (WGS) entry which is preliminary data.</text>
</comment>
<dbReference type="Gene3D" id="1.25.40.10">
    <property type="entry name" value="Tetratricopeptide repeat domain"/>
    <property type="match status" value="2"/>
</dbReference>
<evidence type="ECO:0000313" key="3">
    <source>
        <dbReference type="Proteomes" id="UP000237684"/>
    </source>
</evidence>
<evidence type="ECO:0000313" key="2">
    <source>
        <dbReference type="EMBL" id="PQV64855.1"/>
    </source>
</evidence>
<organism evidence="2 3">
    <name type="scientific">Abditibacterium utsteinense</name>
    <dbReference type="NCBI Taxonomy" id="1960156"/>
    <lineage>
        <taxon>Bacteria</taxon>
        <taxon>Pseudomonadati</taxon>
        <taxon>Abditibacteriota</taxon>
        <taxon>Abditibacteriia</taxon>
        <taxon>Abditibacteriales</taxon>
        <taxon>Abditibacteriaceae</taxon>
        <taxon>Abditibacterium</taxon>
    </lineage>
</organism>
<feature type="signal peptide" evidence="1">
    <location>
        <begin position="1"/>
        <end position="28"/>
    </location>
</feature>
<protein>
    <recommendedName>
        <fullName evidence="4">Tetratricopeptide repeat-containing protein</fullName>
    </recommendedName>
</protein>
<dbReference type="AlphaFoldDB" id="A0A2S8SVN2"/>
<dbReference type="SUPFAM" id="SSF48452">
    <property type="entry name" value="TPR-like"/>
    <property type="match status" value="1"/>
</dbReference>
<accession>A0A2S8SVN2</accession>
<gene>
    <name evidence="2" type="ORF">B1R32_103122</name>
</gene>
<dbReference type="Proteomes" id="UP000237684">
    <property type="component" value="Unassembled WGS sequence"/>
</dbReference>
<dbReference type="RefSeq" id="WP_123580352.1">
    <property type="nucleotide sequence ID" value="NZ_NIGF01000003.1"/>
</dbReference>
<evidence type="ECO:0000256" key="1">
    <source>
        <dbReference type="SAM" id="SignalP"/>
    </source>
</evidence>
<dbReference type="InterPro" id="IPR011990">
    <property type="entry name" value="TPR-like_helical_dom_sf"/>
</dbReference>
<keyword evidence="1" id="KW-0732">Signal</keyword>
<dbReference type="InParanoid" id="A0A2S8SVN2"/>
<name>A0A2S8SVN2_9BACT</name>
<keyword evidence="3" id="KW-1185">Reference proteome</keyword>
<reference evidence="2 3" key="1">
    <citation type="journal article" date="2018" name="Syst. Appl. Microbiol.">
        <title>Abditibacterium utsteinense sp. nov., the first cultivated member of candidate phylum FBP, isolated from ice-free Antarctic soil samples.</title>
        <authorList>
            <person name="Tahon G."/>
            <person name="Tytgat B."/>
            <person name="Lebbe L."/>
            <person name="Carlier A."/>
            <person name="Willems A."/>
        </authorList>
    </citation>
    <scope>NUCLEOTIDE SEQUENCE [LARGE SCALE GENOMIC DNA]</scope>
    <source>
        <strain evidence="2 3">LMG 29911</strain>
    </source>
</reference>
<evidence type="ECO:0008006" key="4">
    <source>
        <dbReference type="Google" id="ProtNLM"/>
    </source>
</evidence>
<dbReference type="EMBL" id="NIGF01000003">
    <property type="protein sequence ID" value="PQV64855.1"/>
    <property type="molecule type" value="Genomic_DNA"/>
</dbReference>